<evidence type="ECO:0000256" key="1">
    <source>
        <dbReference type="SAM" id="MobiDB-lite"/>
    </source>
</evidence>
<dbReference type="EMBL" id="AK359312">
    <property type="protein sequence ID" value="BAJ90523.1"/>
    <property type="molecule type" value="mRNA"/>
</dbReference>
<feature type="region of interest" description="Disordered" evidence="1">
    <location>
        <begin position="1"/>
        <end position="36"/>
    </location>
</feature>
<protein>
    <submittedName>
        <fullName evidence="2">Predicted protein</fullName>
    </submittedName>
</protein>
<evidence type="ECO:0000313" key="2">
    <source>
        <dbReference type="EMBL" id="BAJ90523.1"/>
    </source>
</evidence>
<name>F2D602_HORVV</name>
<dbReference type="AlphaFoldDB" id="F2D602"/>
<reference evidence="2" key="1">
    <citation type="journal article" date="2011" name="Plant Physiol.">
        <title>Comprehensive sequence analysis of 24,783 barley full-length cDNAs derived from 12 clone libraries.</title>
        <authorList>
            <person name="Matsumoto T."/>
            <person name="Tanaka T."/>
            <person name="Sakai H."/>
            <person name="Amano N."/>
            <person name="Kanamori H."/>
            <person name="Kurita K."/>
            <person name="Kikuta A."/>
            <person name="Kamiya K."/>
            <person name="Yamamoto M."/>
            <person name="Ikawa H."/>
            <person name="Fujii N."/>
            <person name="Hori K."/>
            <person name="Itoh T."/>
            <person name="Sato K."/>
        </authorList>
    </citation>
    <scope>NUCLEOTIDE SEQUENCE</scope>
    <source>
        <tissue evidence="2">Shoot</tissue>
    </source>
</reference>
<accession>F2D602</accession>
<sequence length="87" mass="9236">MGSRTRRGCPAPLSSHKRPPPQHLGSQPGGAAVSGQVEELPAGDRRRGLVSTLAGDEEAVALWAAWDKFSIFCPHYKDADLVSVEGV</sequence>
<proteinExistence type="evidence at transcript level"/>
<organism evidence="2">
    <name type="scientific">Hordeum vulgare subsp. vulgare</name>
    <name type="common">Domesticated barley</name>
    <dbReference type="NCBI Taxonomy" id="112509"/>
    <lineage>
        <taxon>Eukaryota</taxon>
        <taxon>Viridiplantae</taxon>
        <taxon>Streptophyta</taxon>
        <taxon>Embryophyta</taxon>
        <taxon>Tracheophyta</taxon>
        <taxon>Spermatophyta</taxon>
        <taxon>Magnoliopsida</taxon>
        <taxon>Liliopsida</taxon>
        <taxon>Poales</taxon>
        <taxon>Poaceae</taxon>
        <taxon>BOP clade</taxon>
        <taxon>Pooideae</taxon>
        <taxon>Triticodae</taxon>
        <taxon>Triticeae</taxon>
        <taxon>Hordeinae</taxon>
        <taxon>Hordeum</taxon>
    </lineage>
</organism>